<feature type="transmembrane region" description="Helical" evidence="5">
    <location>
        <begin position="138"/>
        <end position="161"/>
    </location>
</feature>
<dbReference type="GO" id="GO:0019991">
    <property type="term" value="P:septate junction assembly"/>
    <property type="evidence" value="ECO:0007669"/>
    <property type="project" value="TreeGrafter"/>
</dbReference>
<sequence>MEDLEYMSKNLKATLGITSLSKNVPHPKFTNLGLWEVCFNGFHDMRHQYDTRFYGCKHILLEEYAIVQSEIQPPFFVVTQIFYTLGLTGLLLAVLLILIYVLCIDDFYRVRILNIALIIFGVYGDARDYMPDWENNYISWSFGLGFVGVILEFIAGALFVVESRILNRKEIALENQYPMEKR</sequence>
<feature type="transmembrane region" description="Helical" evidence="5">
    <location>
        <begin position="81"/>
        <end position="103"/>
    </location>
</feature>
<dbReference type="PANTHER" id="PTHR21284:SF11">
    <property type="entry name" value="KUNE-KUNE"/>
    <property type="match status" value="1"/>
</dbReference>
<evidence type="ECO:0000313" key="7">
    <source>
        <dbReference type="Proteomes" id="UP000595437"/>
    </source>
</evidence>
<protein>
    <submittedName>
        <fullName evidence="6">Uncharacterized protein</fullName>
    </submittedName>
</protein>
<reference evidence="7" key="1">
    <citation type="submission" date="2021-01" db="EMBL/GenBank/DDBJ databases">
        <title>Caligus Genome Assembly.</title>
        <authorList>
            <person name="Gallardo-Escarate C."/>
        </authorList>
    </citation>
    <scope>NUCLEOTIDE SEQUENCE [LARGE SCALE GENOMIC DNA]</scope>
</reference>
<comment type="subcellular location">
    <subcellularLocation>
        <location evidence="1">Membrane</location>
        <topology evidence="1">Multi-pass membrane protein</topology>
    </subcellularLocation>
</comment>
<evidence type="ECO:0000256" key="3">
    <source>
        <dbReference type="ARBA" id="ARBA00022989"/>
    </source>
</evidence>
<keyword evidence="7" id="KW-1185">Reference proteome</keyword>
<dbReference type="GO" id="GO:0016020">
    <property type="term" value="C:membrane"/>
    <property type="evidence" value="ECO:0007669"/>
    <property type="project" value="UniProtKB-SubCell"/>
</dbReference>
<dbReference type="AlphaFoldDB" id="A0A7T8JZ85"/>
<feature type="non-terminal residue" evidence="6">
    <location>
        <position position="1"/>
    </location>
</feature>
<keyword evidence="4 5" id="KW-0472">Membrane</keyword>
<evidence type="ECO:0000256" key="4">
    <source>
        <dbReference type="ARBA" id="ARBA00023136"/>
    </source>
</evidence>
<dbReference type="InterPro" id="IPR004031">
    <property type="entry name" value="PMP22/EMP/MP20/Claudin"/>
</dbReference>
<evidence type="ECO:0000256" key="2">
    <source>
        <dbReference type="ARBA" id="ARBA00022692"/>
    </source>
</evidence>
<evidence type="ECO:0000313" key="6">
    <source>
        <dbReference type="EMBL" id="QQP39235.1"/>
    </source>
</evidence>
<feature type="transmembrane region" description="Helical" evidence="5">
    <location>
        <begin position="110"/>
        <end position="126"/>
    </location>
</feature>
<accession>A0A7T8JZ85</accession>
<dbReference type="Gene3D" id="1.20.140.150">
    <property type="match status" value="1"/>
</dbReference>
<keyword evidence="2 5" id="KW-0812">Transmembrane</keyword>
<gene>
    <name evidence="6" type="ORF">FKW44_020054</name>
</gene>
<keyword evidence="3 5" id="KW-1133">Transmembrane helix</keyword>
<name>A0A7T8JZ85_CALRO</name>
<dbReference type="GO" id="GO:0035151">
    <property type="term" value="P:regulation of tube size, open tracheal system"/>
    <property type="evidence" value="ECO:0007669"/>
    <property type="project" value="TreeGrafter"/>
</dbReference>
<dbReference type="Proteomes" id="UP000595437">
    <property type="component" value="Chromosome 14"/>
</dbReference>
<evidence type="ECO:0000256" key="1">
    <source>
        <dbReference type="ARBA" id="ARBA00004141"/>
    </source>
</evidence>
<dbReference type="PANTHER" id="PTHR21284">
    <property type="entry name" value="EG:80H7.2 PROTEIN"/>
    <property type="match status" value="1"/>
</dbReference>
<dbReference type="GO" id="GO:0005918">
    <property type="term" value="C:septate junction"/>
    <property type="evidence" value="ECO:0007669"/>
    <property type="project" value="TreeGrafter"/>
</dbReference>
<proteinExistence type="predicted"/>
<dbReference type="OrthoDB" id="10062378at2759"/>
<evidence type="ECO:0000256" key="5">
    <source>
        <dbReference type="SAM" id="Phobius"/>
    </source>
</evidence>
<organism evidence="6 7">
    <name type="scientific">Caligus rogercresseyi</name>
    <name type="common">Sea louse</name>
    <dbReference type="NCBI Taxonomy" id="217165"/>
    <lineage>
        <taxon>Eukaryota</taxon>
        <taxon>Metazoa</taxon>
        <taxon>Ecdysozoa</taxon>
        <taxon>Arthropoda</taxon>
        <taxon>Crustacea</taxon>
        <taxon>Multicrustacea</taxon>
        <taxon>Hexanauplia</taxon>
        <taxon>Copepoda</taxon>
        <taxon>Siphonostomatoida</taxon>
        <taxon>Caligidae</taxon>
        <taxon>Caligus</taxon>
    </lineage>
</organism>
<dbReference type="EMBL" id="CP045903">
    <property type="protein sequence ID" value="QQP39235.1"/>
    <property type="molecule type" value="Genomic_DNA"/>
</dbReference>
<dbReference type="Pfam" id="PF13903">
    <property type="entry name" value="Claudin_2"/>
    <property type="match status" value="1"/>
</dbReference>